<name>A0A9P1GJM4_9DINO</name>
<feature type="compositionally biased region" description="Basic and acidic residues" evidence="1">
    <location>
        <begin position="398"/>
        <end position="425"/>
    </location>
</feature>
<comment type="caution">
    <text evidence="2">The sequence shown here is derived from an EMBL/GenBank/DDBJ whole genome shotgun (WGS) entry which is preliminary data.</text>
</comment>
<accession>A0A9P1GJM4</accession>
<keyword evidence="5" id="KW-1185">Reference proteome</keyword>
<dbReference type="EMBL" id="CAMXCT010006533">
    <property type="protein sequence ID" value="CAI4015493.1"/>
    <property type="molecule type" value="Genomic_DNA"/>
</dbReference>
<evidence type="ECO:0000313" key="2">
    <source>
        <dbReference type="EMBL" id="CAI4015493.1"/>
    </source>
</evidence>
<feature type="compositionally biased region" description="Basic and acidic residues" evidence="1">
    <location>
        <begin position="363"/>
        <end position="379"/>
    </location>
</feature>
<organism evidence="2">
    <name type="scientific">Cladocopium goreaui</name>
    <dbReference type="NCBI Taxonomy" id="2562237"/>
    <lineage>
        <taxon>Eukaryota</taxon>
        <taxon>Sar</taxon>
        <taxon>Alveolata</taxon>
        <taxon>Dinophyceae</taxon>
        <taxon>Suessiales</taxon>
        <taxon>Symbiodiniaceae</taxon>
        <taxon>Cladocopium</taxon>
    </lineage>
</organism>
<sequence>MGGRKKEIGAHKLLPEHVQAQVPWQLFRISMASALQQLLRWREIIEQLELERPEGLQGKLALTSYRWLTTLRHYMRSKTATNGEEFQSYVDRGQYTLSMAGFDIGYAWQYLGNVGPAGRMYWDPQTEKGQLIMVHSFATARGVMSCGECRGEAPAYLARQLGIVQEKIFVNWRTSFLSVWRHLEGVMLAKMWLTISLEVSAHVQVLSVLAQELHSHLNACRLNLSTEAPTSWVSLECSQAMLAPQKLPLLLLQAFRPHALATPSLDAICELWLLSSSMRPTTAKAVAPLTAFAWRFCEATQLLSWTSHQRVVHSGHAGRSSQADIGRTPRGSPGLWQLRLLCETTVKITVQVRRSRRLAKGRASSEDSKIDNLRTRPEGGSELPLEPGTSSSFRRPSVVRDRRPSVARERRPSVAREELESERPRRPTVQGALLQDTLAPSWARACLYRAFQLCFLDGDSSDGASELMKLLNVSQDDLRAVNEQIDKVSLESLGRQALILPIPAVLGSFVVETFRVSCVFLDVKLRADAKAVLEEMGLTARESQIQALRRMNSWVDQCHSETDYCIGMPCNWHVLVLGAVAVGKSSCIDALSRQAEPWELRRLNTTSLALDACDALQRPVAGSSRLLPPNSSMGILDTGTRLPGKTRKVLVHVDGDLGPLQESFLASLNGMSEPCSAMRQGLQISKQSWLKLPGGVCGNRLAVAFEMGVDGCQSLGPDLVTRCGVVHLMEEDLSAELSSLVQSWCNQAEAHFENANISHTVQCLCKDVLVPLMLLVYGDQIKAGTSGLLAEAAQKLTELSSTATVSVSRKTIKKRPVTSKLSQQWALPSMPCRALFLRVQQAFQDIYGHFDKLDHEGRGDGDLEVDDHNRRHHPARVDLSLPLNI</sequence>
<dbReference type="Proteomes" id="UP001152797">
    <property type="component" value="Unassembled WGS sequence"/>
</dbReference>
<evidence type="ECO:0000313" key="3">
    <source>
        <dbReference type="EMBL" id="CAL1168868.1"/>
    </source>
</evidence>
<reference evidence="2" key="1">
    <citation type="submission" date="2022-10" db="EMBL/GenBank/DDBJ databases">
        <authorList>
            <person name="Chen Y."/>
            <person name="Dougan E. K."/>
            <person name="Chan C."/>
            <person name="Rhodes N."/>
            <person name="Thang M."/>
        </authorList>
    </citation>
    <scope>NUCLEOTIDE SEQUENCE</scope>
</reference>
<dbReference type="EMBL" id="CAMXCT030006533">
    <property type="protein sequence ID" value="CAL4802805.1"/>
    <property type="molecule type" value="Genomic_DNA"/>
</dbReference>
<reference evidence="3" key="2">
    <citation type="submission" date="2024-04" db="EMBL/GenBank/DDBJ databases">
        <authorList>
            <person name="Chen Y."/>
            <person name="Shah S."/>
            <person name="Dougan E. K."/>
            <person name="Thang M."/>
            <person name="Chan C."/>
        </authorList>
    </citation>
    <scope>NUCLEOTIDE SEQUENCE [LARGE SCALE GENOMIC DNA]</scope>
</reference>
<dbReference type="AlphaFoldDB" id="A0A9P1GJM4"/>
<evidence type="ECO:0000256" key="1">
    <source>
        <dbReference type="SAM" id="MobiDB-lite"/>
    </source>
</evidence>
<evidence type="ECO:0000313" key="4">
    <source>
        <dbReference type="EMBL" id="CAL4802805.1"/>
    </source>
</evidence>
<gene>
    <name evidence="2" type="ORF">C1SCF055_LOCUS40317</name>
</gene>
<evidence type="ECO:0000313" key="5">
    <source>
        <dbReference type="Proteomes" id="UP001152797"/>
    </source>
</evidence>
<proteinExistence type="predicted"/>
<feature type="region of interest" description="Disordered" evidence="1">
    <location>
        <begin position="357"/>
        <end position="427"/>
    </location>
</feature>
<dbReference type="EMBL" id="CAMXCT020006533">
    <property type="protein sequence ID" value="CAL1168868.1"/>
    <property type="molecule type" value="Genomic_DNA"/>
</dbReference>
<protein>
    <submittedName>
        <fullName evidence="4">AAA+ ATPase domain-containing protein</fullName>
    </submittedName>
</protein>